<sequence>MSENILALANPMLNMVFGIAFLILWRREPGASWIAIISVSYFASAAGFFIFHLTPDPNGIPAVVAMHLFYSLGTIAMVWGIGTRYGQLIPHRLYAFIAGLGLVMMVGASFGADYNARLYAANASYGLILALGTQAIARKAGSELLDKAILFLLAMGAFQFFVRPLVAIMVQGEMTAVEYRETPFYAVMVVWLALAAVLMALILLGAALTDQTKAVRDDAERDTLTGLKVRGPFETQAIAMLQRAREEDVPISVIVADIDHFKRVNDIWGHQVGDSAIAGFGDLLRSAIRSTDIAGRVGGEEFCLFVWDCPAGPTRKLAERIRTRFEHMQIEGISDGVRLTASFGIAQWEPDEGYGRLFARADAALYRAKQAGRNRIVSQDEGMLLAMGPHRQGPDMRRARV</sequence>
<dbReference type="PANTHER" id="PTHR45138">
    <property type="entry name" value="REGULATORY COMPONENTS OF SENSORY TRANSDUCTION SYSTEM"/>
    <property type="match status" value="1"/>
</dbReference>
<dbReference type="GO" id="GO:0043709">
    <property type="term" value="P:cell adhesion involved in single-species biofilm formation"/>
    <property type="evidence" value="ECO:0007669"/>
    <property type="project" value="TreeGrafter"/>
</dbReference>
<feature type="transmembrane region" description="Helical" evidence="2">
    <location>
        <begin position="59"/>
        <end position="81"/>
    </location>
</feature>
<dbReference type="Gene3D" id="3.30.70.270">
    <property type="match status" value="1"/>
</dbReference>
<gene>
    <name evidence="5" type="ORF">GRI55_10700</name>
    <name evidence="4" type="ORF">QOZ97_000249</name>
</gene>
<dbReference type="GO" id="GO:0052621">
    <property type="term" value="F:diguanylate cyclase activity"/>
    <property type="evidence" value="ECO:0007669"/>
    <property type="project" value="UniProtKB-EC"/>
</dbReference>
<organism evidence="5 6">
    <name type="scientific">Qipengyuania citrea</name>
    <dbReference type="NCBI Taxonomy" id="225971"/>
    <lineage>
        <taxon>Bacteria</taxon>
        <taxon>Pseudomonadati</taxon>
        <taxon>Pseudomonadota</taxon>
        <taxon>Alphaproteobacteria</taxon>
        <taxon>Sphingomonadales</taxon>
        <taxon>Erythrobacteraceae</taxon>
        <taxon>Qipengyuania</taxon>
    </lineage>
</organism>
<protein>
    <recommendedName>
        <fullName evidence="1">diguanylate cyclase</fullName>
        <ecNumber evidence="1">2.7.7.65</ecNumber>
    </recommendedName>
</protein>
<dbReference type="GO" id="GO:0005886">
    <property type="term" value="C:plasma membrane"/>
    <property type="evidence" value="ECO:0007669"/>
    <property type="project" value="TreeGrafter"/>
</dbReference>
<evidence type="ECO:0000256" key="1">
    <source>
        <dbReference type="ARBA" id="ARBA00012528"/>
    </source>
</evidence>
<dbReference type="Proteomes" id="UP000439914">
    <property type="component" value="Unassembled WGS sequence"/>
</dbReference>
<name>A0A6I4UET1_9SPHN</name>
<dbReference type="CDD" id="cd01949">
    <property type="entry name" value="GGDEF"/>
    <property type="match status" value="1"/>
</dbReference>
<dbReference type="GO" id="GO:1902201">
    <property type="term" value="P:negative regulation of bacterial-type flagellum-dependent cell motility"/>
    <property type="evidence" value="ECO:0007669"/>
    <property type="project" value="TreeGrafter"/>
</dbReference>
<dbReference type="SMART" id="SM00267">
    <property type="entry name" value="GGDEF"/>
    <property type="match status" value="1"/>
</dbReference>
<evidence type="ECO:0000313" key="6">
    <source>
        <dbReference type="Proteomes" id="UP000439914"/>
    </source>
</evidence>
<dbReference type="RefSeq" id="WP_160767153.1">
    <property type="nucleotide sequence ID" value="NZ_JAUSWK010000001.1"/>
</dbReference>
<keyword evidence="2" id="KW-0812">Transmembrane</keyword>
<proteinExistence type="predicted"/>
<dbReference type="InterPro" id="IPR043128">
    <property type="entry name" value="Rev_trsase/Diguanyl_cyclase"/>
</dbReference>
<dbReference type="PROSITE" id="PS50887">
    <property type="entry name" value="GGDEF"/>
    <property type="match status" value="1"/>
</dbReference>
<dbReference type="EMBL" id="JAUSWK010000001">
    <property type="protein sequence ID" value="MDQ0564739.1"/>
    <property type="molecule type" value="Genomic_DNA"/>
</dbReference>
<dbReference type="SUPFAM" id="SSF55073">
    <property type="entry name" value="Nucleotide cyclase"/>
    <property type="match status" value="1"/>
</dbReference>
<dbReference type="Pfam" id="PF00990">
    <property type="entry name" value="GGDEF"/>
    <property type="match status" value="1"/>
</dbReference>
<feature type="transmembrane region" description="Helical" evidence="2">
    <location>
        <begin position="93"/>
        <end position="112"/>
    </location>
</feature>
<dbReference type="PANTHER" id="PTHR45138:SF24">
    <property type="entry name" value="DIGUANYLATE CYCLASE DGCC-RELATED"/>
    <property type="match status" value="1"/>
</dbReference>
<keyword evidence="2" id="KW-1133">Transmembrane helix</keyword>
<dbReference type="NCBIfam" id="TIGR00254">
    <property type="entry name" value="GGDEF"/>
    <property type="match status" value="1"/>
</dbReference>
<feature type="transmembrane region" description="Helical" evidence="2">
    <location>
        <begin position="32"/>
        <end position="53"/>
    </location>
</feature>
<feature type="transmembrane region" description="Helical" evidence="2">
    <location>
        <begin position="118"/>
        <end position="137"/>
    </location>
</feature>
<dbReference type="InterPro" id="IPR000160">
    <property type="entry name" value="GGDEF_dom"/>
</dbReference>
<evidence type="ECO:0000256" key="2">
    <source>
        <dbReference type="SAM" id="Phobius"/>
    </source>
</evidence>
<evidence type="ECO:0000313" key="7">
    <source>
        <dbReference type="Proteomes" id="UP001238601"/>
    </source>
</evidence>
<dbReference type="InterPro" id="IPR029787">
    <property type="entry name" value="Nucleotide_cyclase"/>
</dbReference>
<evidence type="ECO:0000313" key="4">
    <source>
        <dbReference type="EMBL" id="MDQ0564739.1"/>
    </source>
</evidence>
<dbReference type="AlphaFoldDB" id="A0A6I4UET1"/>
<reference evidence="5 6" key="1">
    <citation type="submission" date="2019-12" db="EMBL/GenBank/DDBJ databases">
        <title>Genomic-based taxomic classification of the family Erythrobacteraceae.</title>
        <authorList>
            <person name="Xu L."/>
        </authorList>
    </citation>
    <scope>NUCLEOTIDE SEQUENCE [LARGE SCALE GENOMIC DNA]</scope>
    <source>
        <strain evidence="5 6">CGMCC 1.8703</strain>
    </source>
</reference>
<reference evidence="4 7" key="2">
    <citation type="submission" date="2023-07" db="EMBL/GenBank/DDBJ databases">
        <title>Genomic Encyclopedia of Type Strains, Phase IV (KMG-IV): sequencing the most valuable type-strain genomes for metagenomic binning, comparative biology and taxonomic classification.</title>
        <authorList>
            <person name="Goeker M."/>
        </authorList>
    </citation>
    <scope>NUCLEOTIDE SEQUENCE [LARGE SCALE GENOMIC DNA]</scope>
    <source>
        <strain evidence="4 7">DSM 14432</strain>
    </source>
</reference>
<evidence type="ECO:0000313" key="5">
    <source>
        <dbReference type="EMBL" id="MXP36234.1"/>
    </source>
</evidence>
<keyword evidence="2" id="KW-0472">Membrane</keyword>
<dbReference type="EC" id="2.7.7.65" evidence="1"/>
<evidence type="ECO:0000259" key="3">
    <source>
        <dbReference type="PROSITE" id="PS50887"/>
    </source>
</evidence>
<feature type="domain" description="GGDEF" evidence="3">
    <location>
        <begin position="249"/>
        <end position="381"/>
    </location>
</feature>
<dbReference type="EMBL" id="WTYG01000003">
    <property type="protein sequence ID" value="MXP36234.1"/>
    <property type="molecule type" value="Genomic_DNA"/>
</dbReference>
<feature type="transmembrane region" description="Helical" evidence="2">
    <location>
        <begin position="149"/>
        <end position="172"/>
    </location>
</feature>
<dbReference type="InterPro" id="IPR050469">
    <property type="entry name" value="Diguanylate_Cyclase"/>
</dbReference>
<feature type="transmembrane region" description="Helical" evidence="2">
    <location>
        <begin position="184"/>
        <end position="208"/>
    </location>
</feature>
<accession>A0A6I4UET1</accession>
<feature type="transmembrane region" description="Helical" evidence="2">
    <location>
        <begin position="6"/>
        <end position="25"/>
    </location>
</feature>
<dbReference type="FunFam" id="3.30.70.270:FF:000001">
    <property type="entry name" value="Diguanylate cyclase domain protein"/>
    <property type="match status" value="1"/>
</dbReference>
<comment type="caution">
    <text evidence="5">The sequence shown here is derived from an EMBL/GenBank/DDBJ whole genome shotgun (WGS) entry which is preliminary data.</text>
</comment>
<keyword evidence="7" id="KW-1185">Reference proteome</keyword>
<dbReference type="GeneID" id="93685085"/>
<dbReference type="Proteomes" id="UP001238601">
    <property type="component" value="Unassembled WGS sequence"/>
</dbReference>